<comment type="caution">
    <text evidence="2">The sequence shown here is derived from an EMBL/GenBank/DDBJ whole genome shotgun (WGS) entry which is preliminary data.</text>
</comment>
<dbReference type="Proteomes" id="UP000192596">
    <property type="component" value="Unassembled WGS sequence"/>
</dbReference>
<sequence>MVDSRPLRTPKPSGKVRANDASAAPQAKVTKVTSARRGGSGGGSGRRGGAARSQSQPPTRKNGPSLAARGAQSQALNQLFTEISSSPPLSSPNGSKDGDTVEQEVEVPRGTVDEDADEEENLDGTPEPPSNQSAFIFISQIRIVCEKDDLNSTLRRYT</sequence>
<proteinExistence type="predicted"/>
<feature type="compositionally biased region" description="Polar residues" evidence="1">
    <location>
        <begin position="71"/>
        <end position="83"/>
    </location>
</feature>
<reference evidence="3" key="1">
    <citation type="submission" date="2017-03" db="EMBL/GenBank/DDBJ databases">
        <title>Genomes of endolithic fungi from Antarctica.</title>
        <authorList>
            <person name="Coleine C."/>
            <person name="Masonjones S."/>
            <person name="Stajich J.E."/>
        </authorList>
    </citation>
    <scope>NUCLEOTIDE SEQUENCE [LARGE SCALE GENOMIC DNA]</scope>
    <source>
        <strain evidence="3">CCFEE 5527</strain>
    </source>
</reference>
<evidence type="ECO:0000256" key="1">
    <source>
        <dbReference type="SAM" id="MobiDB-lite"/>
    </source>
</evidence>
<evidence type="ECO:0000313" key="2">
    <source>
        <dbReference type="EMBL" id="OQN95326.1"/>
    </source>
</evidence>
<protein>
    <submittedName>
        <fullName evidence="2">Uncharacterized protein</fullName>
    </submittedName>
</protein>
<keyword evidence="3" id="KW-1185">Reference proteome</keyword>
<name>A0A1V8S850_9PEZI</name>
<feature type="compositionally biased region" description="Acidic residues" evidence="1">
    <location>
        <begin position="113"/>
        <end position="122"/>
    </location>
</feature>
<dbReference type="InParanoid" id="A0A1V8S850"/>
<evidence type="ECO:0000313" key="3">
    <source>
        <dbReference type="Proteomes" id="UP000192596"/>
    </source>
</evidence>
<feature type="region of interest" description="Disordered" evidence="1">
    <location>
        <begin position="1"/>
        <end position="134"/>
    </location>
</feature>
<dbReference type="AlphaFoldDB" id="A0A1V8S850"/>
<feature type="compositionally biased region" description="Gly residues" evidence="1">
    <location>
        <begin position="38"/>
        <end position="48"/>
    </location>
</feature>
<dbReference type="EMBL" id="NAJO01000109">
    <property type="protein sequence ID" value="OQN95326.1"/>
    <property type="molecule type" value="Genomic_DNA"/>
</dbReference>
<gene>
    <name evidence="2" type="ORF">B0A48_18701</name>
</gene>
<organism evidence="2 3">
    <name type="scientific">Cryoendolithus antarcticus</name>
    <dbReference type="NCBI Taxonomy" id="1507870"/>
    <lineage>
        <taxon>Eukaryota</taxon>
        <taxon>Fungi</taxon>
        <taxon>Dikarya</taxon>
        <taxon>Ascomycota</taxon>
        <taxon>Pezizomycotina</taxon>
        <taxon>Dothideomycetes</taxon>
        <taxon>Dothideomycetidae</taxon>
        <taxon>Cladosporiales</taxon>
        <taxon>Cladosporiaceae</taxon>
        <taxon>Cryoendolithus</taxon>
    </lineage>
</organism>
<accession>A0A1V8S850</accession>